<evidence type="ECO:0000313" key="16">
    <source>
        <dbReference type="EMBL" id="KAK2713575.1"/>
    </source>
</evidence>
<keyword evidence="17" id="KW-1185">Reference proteome</keyword>
<dbReference type="CDD" id="cd09274">
    <property type="entry name" value="RNase_HI_RT_Ty3"/>
    <property type="match status" value="1"/>
</dbReference>
<reference evidence="16" key="1">
    <citation type="submission" date="2023-07" db="EMBL/GenBank/DDBJ databases">
        <title>Chromosome-level genome assembly of Artemia franciscana.</title>
        <authorList>
            <person name="Jo E."/>
        </authorList>
    </citation>
    <scope>NUCLEOTIDE SEQUENCE</scope>
    <source>
        <tissue evidence="16">Whole body</tissue>
    </source>
</reference>
<evidence type="ECO:0000256" key="4">
    <source>
        <dbReference type="ARBA" id="ARBA00022722"/>
    </source>
</evidence>
<dbReference type="InterPro" id="IPR036236">
    <property type="entry name" value="Znf_C2H2_sf"/>
</dbReference>
<evidence type="ECO:0000256" key="13">
    <source>
        <dbReference type="SAM" id="MobiDB-lite"/>
    </source>
</evidence>
<feature type="domain" description="C2H2-type" evidence="14">
    <location>
        <begin position="359"/>
        <end position="386"/>
    </location>
</feature>
<dbReference type="Gene3D" id="3.30.70.270">
    <property type="match status" value="2"/>
</dbReference>
<dbReference type="SUPFAM" id="SSF50630">
    <property type="entry name" value="Acid proteases"/>
    <property type="match status" value="1"/>
</dbReference>
<comment type="caution">
    <text evidence="16">The sequence shown here is derived from an EMBL/GenBank/DDBJ whole genome shotgun (WGS) entry which is preliminary data.</text>
</comment>
<feature type="compositionally biased region" description="Polar residues" evidence="13">
    <location>
        <begin position="157"/>
        <end position="171"/>
    </location>
</feature>
<dbReference type="CDD" id="cd05481">
    <property type="entry name" value="retropepsin_like_LTR_1"/>
    <property type="match status" value="1"/>
</dbReference>
<dbReference type="InterPro" id="IPR043502">
    <property type="entry name" value="DNA/RNA_pol_sf"/>
</dbReference>
<evidence type="ECO:0000256" key="7">
    <source>
        <dbReference type="ARBA" id="ARBA00022759"/>
    </source>
</evidence>
<dbReference type="InterPro" id="IPR021109">
    <property type="entry name" value="Peptidase_aspartic_dom_sf"/>
</dbReference>
<dbReference type="PROSITE" id="PS00028">
    <property type="entry name" value="ZINC_FINGER_C2H2_1"/>
    <property type="match status" value="5"/>
</dbReference>
<dbReference type="PROSITE" id="PS50878">
    <property type="entry name" value="RT_POL"/>
    <property type="match status" value="1"/>
</dbReference>
<keyword evidence="11" id="KW-0695">RNA-directed DNA polymerase</keyword>
<dbReference type="GO" id="GO:0003964">
    <property type="term" value="F:RNA-directed DNA polymerase activity"/>
    <property type="evidence" value="ECO:0007669"/>
    <property type="project" value="UniProtKB-KW"/>
</dbReference>
<dbReference type="Pfam" id="PF00096">
    <property type="entry name" value="zf-C2H2"/>
    <property type="match status" value="2"/>
</dbReference>
<keyword evidence="4" id="KW-0540">Nuclease</keyword>
<dbReference type="FunFam" id="3.30.160.60:FF:000690">
    <property type="entry name" value="Zinc finger protein 354C"/>
    <property type="match status" value="1"/>
</dbReference>
<dbReference type="EMBL" id="JAVRJZ010000014">
    <property type="protein sequence ID" value="KAK2713575.1"/>
    <property type="molecule type" value="Genomic_DNA"/>
</dbReference>
<dbReference type="PROSITE" id="PS50157">
    <property type="entry name" value="ZINC_FINGER_C2H2_2"/>
    <property type="match status" value="5"/>
</dbReference>
<keyword evidence="10" id="KW-0862">Zinc</keyword>
<dbReference type="Pfam" id="PF13912">
    <property type="entry name" value="zf-C2H2_6"/>
    <property type="match status" value="1"/>
</dbReference>
<dbReference type="PANTHER" id="PTHR37984">
    <property type="entry name" value="PROTEIN CBG26694"/>
    <property type="match status" value="1"/>
</dbReference>
<dbReference type="Pfam" id="PF00078">
    <property type="entry name" value="RVT_1"/>
    <property type="match status" value="1"/>
</dbReference>
<keyword evidence="2" id="KW-0808">Transferase</keyword>
<evidence type="ECO:0000256" key="10">
    <source>
        <dbReference type="ARBA" id="ARBA00022833"/>
    </source>
</evidence>
<feature type="domain" description="Reverse transcriptase" evidence="15">
    <location>
        <begin position="621"/>
        <end position="798"/>
    </location>
</feature>
<proteinExistence type="predicted"/>
<evidence type="ECO:0000256" key="8">
    <source>
        <dbReference type="ARBA" id="ARBA00022771"/>
    </source>
</evidence>
<keyword evidence="9" id="KW-0378">Hydrolase</keyword>
<feature type="domain" description="C2H2-type" evidence="14">
    <location>
        <begin position="386"/>
        <end position="413"/>
    </location>
</feature>
<dbReference type="SMART" id="SM00355">
    <property type="entry name" value="ZnF_C2H2"/>
    <property type="match status" value="5"/>
</dbReference>
<evidence type="ECO:0000259" key="15">
    <source>
        <dbReference type="PROSITE" id="PS50878"/>
    </source>
</evidence>
<evidence type="ECO:0000256" key="3">
    <source>
        <dbReference type="ARBA" id="ARBA00022695"/>
    </source>
</evidence>
<keyword evidence="3" id="KW-0548">Nucleotidyltransferase</keyword>
<dbReference type="EC" id="2.7.7.49" evidence="1"/>
<protein>
    <recommendedName>
        <fullName evidence="1">RNA-directed DNA polymerase</fullName>
        <ecNumber evidence="1">2.7.7.49</ecNumber>
    </recommendedName>
</protein>
<dbReference type="GO" id="GO:0003682">
    <property type="term" value="F:chromatin binding"/>
    <property type="evidence" value="ECO:0007669"/>
    <property type="project" value="UniProtKB-ARBA"/>
</dbReference>
<keyword evidence="6" id="KW-0677">Repeat</keyword>
<evidence type="ECO:0000256" key="6">
    <source>
        <dbReference type="ARBA" id="ARBA00022737"/>
    </source>
</evidence>
<organism evidence="16 17">
    <name type="scientific">Artemia franciscana</name>
    <name type="common">Brine shrimp</name>
    <name type="synonym">Artemia sanfranciscana</name>
    <dbReference type="NCBI Taxonomy" id="6661"/>
    <lineage>
        <taxon>Eukaryota</taxon>
        <taxon>Metazoa</taxon>
        <taxon>Ecdysozoa</taxon>
        <taxon>Arthropoda</taxon>
        <taxon>Crustacea</taxon>
        <taxon>Branchiopoda</taxon>
        <taxon>Anostraca</taxon>
        <taxon>Artemiidae</taxon>
        <taxon>Artemia</taxon>
    </lineage>
</organism>
<dbReference type="Gene3D" id="3.30.160.60">
    <property type="entry name" value="Classic Zinc Finger"/>
    <property type="match status" value="5"/>
</dbReference>
<keyword evidence="5" id="KW-0479">Metal-binding</keyword>
<dbReference type="Pfam" id="PF17917">
    <property type="entry name" value="RT_RNaseH"/>
    <property type="match status" value="1"/>
</dbReference>
<dbReference type="GO" id="GO:0016787">
    <property type="term" value="F:hydrolase activity"/>
    <property type="evidence" value="ECO:0007669"/>
    <property type="project" value="UniProtKB-KW"/>
</dbReference>
<evidence type="ECO:0000256" key="11">
    <source>
        <dbReference type="ARBA" id="ARBA00022918"/>
    </source>
</evidence>
<dbReference type="GO" id="GO:0005634">
    <property type="term" value="C:nucleus"/>
    <property type="evidence" value="ECO:0007669"/>
    <property type="project" value="UniProtKB-ARBA"/>
</dbReference>
<evidence type="ECO:0000256" key="12">
    <source>
        <dbReference type="PROSITE-ProRule" id="PRU00042"/>
    </source>
</evidence>
<gene>
    <name evidence="16" type="ORF">QYM36_009453</name>
</gene>
<feature type="domain" description="C2H2-type" evidence="14">
    <location>
        <begin position="304"/>
        <end position="331"/>
    </location>
</feature>
<dbReference type="InterPro" id="IPR041373">
    <property type="entry name" value="RT_RNaseH"/>
</dbReference>
<dbReference type="AlphaFoldDB" id="A0AA88HKH2"/>
<dbReference type="InterPro" id="IPR000477">
    <property type="entry name" value="RT_dom"/>
</dbReference>
<dbReference type="FunFam" id="3.10.20.370:FF:000001">
    <property type="entry name" value="Retrovirus-related Pol polyprotein from transposon 17.6-like protein"/>
    <property type="match status" value="1"/>
</dbReference>
<feature type="domain" description="C2H2-type" evidence="14">
    <location>
        <begin position="276"/>
        <end position="303"/>
    </location>
</feature>
<dbReference type="PANTHER" id="PTHR37984:SF5">
    <property type="entry name" value="PROTEIN NYNRIN-LIKE"/>
    <property type="match status" value="1"/>
</dbReference>
<dbReference type="FunFam" id="3.30.160.60:FF:000557">
    <property type="entry name" value="zinc finger and SCAN domain-containing protein 29"/>
    <property type="match status" value="1"/>
</dbReference>
<name>A0AA88HKH2_ARTSF</name>
<evidence type="ECO:0000256" key="9">
    <source>
        <dbReference type="ARBA" id="ARBA00022801"/>
    </source>
</evidence>
<evidence type="ECO:0000259" key="14">
    <source>
        <dbReference type="PROSITE" id="PS50157"/>
    </source>
</evidence>
<keyword evidence="8 12" id="KW-0863">Zinc-finger</keyword>
<dbReference type="GO" id="GO:0004519">
    <property type="term" value="F:endonuclease activity"/>
    <property type="evidence" value="ECO:0007669"/>
    <property type="project" value="UniProtKB-KW"/>
</dbReference>
<dbReference type="SUPFAM" id="SSF57667">
    <property type="entry name" value="beta-beta-alpha zinc fingers"/>
    <property type="match status" value="3"/>
</dbReference>
<dbReference type="Gene3D" id="3.10.10.10">
    <property type="entry name" value="HIV Type 1 Reverse Transcriptase, subunit A, domain 1"/>
    <property type="match status" value="1"/>
</dbReference>
<accession>A0AA88HKH2</accession>
<dbReference type="Pfam" id="PF13894">
    <property type="entry name" value="zf-C2H2_4"/>
    <property type="match status" value="1"/>
</dbReference>
<dbReference type="FunFam" id="3.30.160.60:FF:000340">
    <property type="entry name" value="zinc finger protein 473 isoform X1"/>
    <property type="match status" value="1"/>
</dbReference>
<dbReference type="InterPro" id="IPR043128">
    <property type="entry name" value="Rev_trsase/Diguanyl_cyclase"/>
</dbReference>
<dbReference type="Proteomes" id="UP001187531">
    <property type="component" value="Unassembled WGS sequence"/>
</dbReference>
<sequence>MANSCEVSRSSMNTSNSEHVGDAHIQAVNTSSTFPVSLLSNQSLTVTTTEPPLKNDESIGRYLHFLPPSRHVSQEVDYYRELDNQPQQYTIDLTAKRASIAAVEFALRSAREASRAAQELSMNPFSQNARDATLAAAQLAMRSAQEANLISHELGQHSPTTSRDTSLVQSENVREGEEISVRGPLSQNSSSTSVSLLSRREIYGDGGSIRDVSMAALEFAMRTARDVSMSHESLKNSREGRVATAEAESTVDLTTRDIPANSISMQSLYKHQDRPHKCETCGKGFSTIPNLNEHRRLHTGERTYQCDLCDKSFTRQSTLYNHKKTHLGEKLICELCEKGYANCYLLKTHMRCHSGEKPFRCHLCDKTFSRQSSLYNHKKTHITEKLQCEFCNKTYASPFHLQQHLRTHTGEKPFKSVHTVEDGEALSETADDTDEVFLYTIQNSTREDEAFAELSIEGQMCIKFKIDTGAQVNVLPVQYYNKLPIKPSLIKGSHKLTSYCGSAIPYAGISHLTCRYKDGKTQSHAFYIVRSNTTPIVGLKTCKDLELIKLILNIQKEGGTTSAYSQLVKEYKDIFEGIGNLENKCEIHLKENAVPTVYPARKVPLAMKQKLKDELDRLEALNIIGKVSEPTDWVNAMVMVEKKDGSVRLCIDPVDLNKAIRRPHYPIPTFEDATEDLHGISTVSKLDVRSGYWILPLTERSSFYTTFSTVFGRYRWKRYPFGLVSAQDEFQRQMDEIFEGLEGIRILIDDILVYGKSQEEHDNRLRKVLKRAREKGVRFNKEKCTFGMEQVKYFGHIISKEGIKPDPEKLNAIEKMPSPTTKEELQTLLGMLNFLSRYIPSLSSRNKTLRDLIQEVQFEWKPHHEECFSAIKRSITDNLAFFDHSSRTVDLKVDASKHGLGAEISTNGNICGYASRALSKTEQNYSQLEKEMYAIVYGLKHFHHYIYGRKVTVTTDHRPLETILSKPLHQAPTRLQRMMIQTLPYDLEVIYSPGSDIPIADALSRLHLPNTDLQMQRDIEAYVHSVMKTLPVSDSKLRKIRQLTEHDKQLSYRNNRKYTFLNKFFKVMKFDYHQLG</sequence>
<feature type="domain" description="C2H2-type" evidence="14">
    <location>
        <begin position="331"/>
        <end position="358"/>
    </location>
</feature>
<dbReference type="InterPro" id="IPR050951">
    <property type="entry name" value="Retrovirus_Pol_polyprotein"/>
</dbReference>
<keyword evidence="7" id="KW-0255">Endonuclease</keyword>
<evidence type="ECO:0000256" key="2">
    <source>
        <dbReference type="ARBA" id="ARBA00022679"/>
    </source>
</evidence>
<dbReference type="GO" id="GO:0008270">
    <property type="term" value="F:zinc ion binding"/>
    <property type="evidence" value="ECO:0007669"/>
    <property type="project" value="UniProtKB-KW"/>
</dbReference>
<evidence type="ECO:0000256" key="5">
    <source>
        <dbReference type="ARBA" id="ARBA00022723"/>
    </source>
</evidence>
<dbReference type="InterPro" id="IPR013087">
    <property type="entry name" value="Znf_C2H2_type"/>
</dbReference>
<dbReference type="CDD" id="cd01647">
    <property type="entry name" value="RT_LTR"/>
    <property type="match status" value="1"/>
</dbReference>
<dbReference type="SUPFAM" id="SSF56672">
    <property type="entry name" value="DNA/RNA polymerases"/>
    <property type="match status" value="1"/>
</dbReference>
<feature type="region of interest" description="Disordered" evidence="13">
    <location>
        <begin position="153"/>
        <end position="193"/>
    </location>
</feature>
<evidence type="ECO:0000256" key="1">
    <source>
        <dbReference type="ARBA" id="ARBA00012493"/>
    </source>
</evidence>
<evidence type="ECO:0000313" key="17">
    <source>
        <dbReference type="Proteomes" id="UP001187531"/>
    </source>
</evidence>